<proteinExistence type="predicted"/>
<keyword evidence="6" id="KW-0675">Receptor</keyword>
<dbReference type="InParanoid" id="C3Z5M9"/>
<keyword evidence="5 8" id="KW-0472">Membrane</keyword>
<feature type="transmembrane region" description="Helical" evidence="8">
    <location>
        <begin position="89"/>
        <end position="107"/>
    </location>
</feature>
<comment type="subcellular location">
    <subcellularLocation>
        <location evidence="1">Membrane</location>
        <topology evidence="1">Multi-pass membrane protein</topology>
    </subcellularLocation>
</comment>
<keyword evidence="4" id="KW-0297">G-protein coupled receptor</keyword>
<dbReference type="EMBL" id="GG666583">
    <property type="protein sequence ID" value="EEN52142.1"/>
    <property type="molecule type" value="Genomic_DNA"/>
</dbReference>
<dbReference type="Gene3D" id="1.20.1070.10">
    <property type="entry name" value="Rhodopsin 7-helix transmembrane proteins"/>
    <property type="match status" value="1"/>
</dbReference>
<keyword evidence="7" id="KW-0807">Transducer</keyword>
<organism>
    <name type="scientific">Branchiostoma floridae</name>
    <name type="common">Florida lancelet</name>
    <name type="synonym">Amphioxus</name>
    <dbReference type="NCBI Taxonomy" id="7739"/>
    <lineage>
        <taxon>Eukaryota</taxon>
        <taxon>Metazoa</taxon>
        <taxon>Chordata</taxon>
        <taxon>Cephalochordata</taxon>
        <taxon>Leptocardii</taxon>
        <taxon>Amphioxiformes</taxon>
        <taxon>Branchiostomatidae</taxon>
        <taxon>Branchiostoma</taxon>
    </lineage>
</organism>
<reference evidence="10" key="1">
    <citation type="journal article" date="2008" name="Nature">
        <title>The amphioxus genome and the evolution of the chordate karyotype.</title>
        <authorList>
            <consortium name="US DOE Joint Genome Institute (JGI-PGF)"/>
            <person name="Putnam N.H."/>
            <person name="Butts T."/>
            <person name="Ferrier D.E.K."/>
            <person name="Furlong R.F."/>
            <person name="Hellsten U."/>
            <person name="Kawashima T."/>
            <person name="Robinson-Rechavi M."/>
            <person name="Shoguchi E."/>
            <person name="Terry A."/>
            <person name="Yu J.-K."/>
            <person name="Benito-Gutierrez E.L."/>
            <person name="Dubchak I."/>
            <person name="Garcia-Fernandez J."/>
            <person name="Gibson-Brown J.J."/>
            <person name="Grigoriev I.V."/>
            <person name="Horton A.C."/>
            <person name="de Jong P.J."/>
            <person name="Jurka J."/>
            <person name="Kapitonov V.V."/>
            <person name="Kohara Y."/>
            <person name="Kuroki Y."/>
            <person name="Lindquist E."/>
            <person name="Lucas S."/>
            <person name="Osoegawa K."/>
            <person name="Pennacchio L.A."/>
            <person name="Salamov A.A."/>
            <person name="Satou Y."/>
            <person name="Sauka-Spengler T."/>
            <person name="Schmutz J."/>
            <person name="Shin-I T."/>
            <person name="Toyoda A."/>
            <person name="Bronner-Fraser M."/>
            <person name="Fujiyama A."/>
            <person name="Holland L.Z."/>
            <person name="Holland P.W.H."/>
            <person name="Satoh N."/>
            <person name="Rokhsar D.S."/>
        </authorList>
    </citation>
    <scope>NUCLEOTIDE SEQUENCE [LARGE SCALE GENOMIC DNA]</scope>
    <source>
        <strain evidence="10">S238N-H82</strain>
        <tissue evidence="10">Testes</tissue>
    </source>
</reference>
<evidence type="ECO:0000259" key="9">
    <source>
        <dbReference type="PROSITE" id="PS50262"/>
    </source>
</evidence>
<evidence type="ECO:0000256" key="3">
    <source>
        <dbReference type="ARBA" id="ARBA00022989"/>
    </source>
</evidence>
<evidence type="ECO:0000256" key="6">
    <source>
        <dbReference type="ARBA" id="ARBA00023170"/>
    </source>
</evidence>
<evidence type="ECO:0000313" key="10">
    <source>
        <dbReference type="EMBL" id="EEN52142.1"/>
    </source>
</evidence>
<dbReference type="eggNOG" id="KOG3656">
    <property type="taxonomic scope" value="Eukaryota"/>
</dbReference>
<feature type="domain" description="G-protein coupled receptors family 1 profile" evidence="9">
    <location>
        <begin position="1"/>
        <end position="172"/>
    </location>
</feature>
<dbReference type="SUPFAM" id="SSF81321">
    <property type="entry name" value="Family A G protein-coupled receptor-like"/>
    <property type="match status" value="1"/>
</dbReference>
<protein>
    <recommendedName>
        <fullName evidence="9">G-protein coupled receptors family 1 profile domain-containing protein</fullName>
    </recommendedName>
</protein>
<dbReference type="GO" id="GO:0016020">
    <property type="term" value="C:membrane"/>
    <property type="evidence" value="ECO:0007669"/>
    <property type="project" value="UniProtKB-SubCell"/>
</dbReference>
<dbReference type="InterPro" id="IPR000276">
    <property type="entry name" value="GPCR_Rhodpsn"/>
</dbReference>
<dbReference type="STRING" id="7739.C3Z5M9"/>
<dbReference type="AlphaFoldDB" id="C3Z5M9"/>
<dbReference type="PANTHER" id="PTHR45695">
    <property type="entry name" value="LEUCOKININ RECEPTOR-RELATED"/>
    <property type="match status" value="1"/>
</dbReference>
<name>C3Z5M9_BRAFL</name>
<evidence type="ECO:0000256" key="1">
    <source>
        <dbReference type="ARBA" id="ARBA00004141"/>
    </source>
</evidence>
<dbReference type="PRINTS" id="PR00237">
    <property type="entry name" value="GPCRRHODOPSN"/>
</dbReference>
<dbReference type="PANTHER" id="PTHR45695:SF28">
    <property type="entry name" value="G-PROTEIN COUPLED RECEPTORS FAMILY 1 PROFILE DOMAIN-CONTAINING PROTEIN"/>
    <property type="match status" value="1"/>
</dbReference>
<keyword evidence="2 8" id="KW-0812">Transmembrane</keyword>
<evidence type="ECO:0000256" key="7">
    <source>
        <dbReference type="ARBA" id="ARBA00023224"/>
    </source>
</evidence>
<accession>C3Z5M9</accession>
<dbReference type="InterPro" id="IPR017452">
    <property type="entry name" value="GPCR_Rhodpsn_7TM"/>
</dbReference>
<sequence>MFSRTVCITVRKECRVKMSPLVWCFESWPDYHSHRQAYTMFLFVVIYTIPILVMTGAYVMIGKKLWNKKTPGITIMSMESVQAKIKKKVIRMLVVLVLVFFVCWTPYQILQLYLDFRRKNYKVKYTFNYKPKLTSCIVDFIHSPSCRIGSGDLRYAALLLGYANSSFNPIIYGGFNENFRKGFQDAMKIKCCRGNRVEPEMARVYQDGQGANDLELRPEVIETVSEHM</sequence>
<evidence type="ECO:0000256" key="2">
    <source>
        <dbReference type="ARBA" id="ARBA00022692"/>
    </source>
</evidence>
<dbReference type="PROSITE" id="PS50262">
    <property type="entry name" value="G_PROTEIN_RECEP_F1_2"/>
    <property type="match status" value="1"/>
</dbReference>
<feature type="transmembrane region" description="Helical" evidence="8">
    <location>
        <begin position="37"/>
        <end position="61"/>
    </location>
</feature>
<dbReference type="Pfam" id="PF00001">
    <property type="entry name" value="7tm_1"/>
    <property type="match status" value="1"/>
</dbReference>
<dbReference type="GO" id="GO:0004930">
    <property type="term" value="F:G protein-coupled receptor activity"/>
    <property type="evidence" value="ECO:0007669"/>
    <property type="project" value="UniProtKB-KW"/>
</dbReference>
<evidence type="ECO:0000256" key="8">
    <source>
        <dbReference type="SAM" id="Phobius"/>
    </source>
</evidence>
<gene>
    <name evidence="10" type="ORF">BRAFLDRAFT_66144</name>
</gene>
<evidence type="ECO:0000256" key="5">
    <source>
        <dbReference type="ARBA" id="ARBA00023136"/>
    </source>
</evidence>
<keyword evidence="3 8" id="KW-1133">Transmembrane helix</keyword>
<evidence type="ECO:0000256" key="4">
    <source>
        <dbReference type="ARBA" id="ARBA00023040"/>
    </source>
</evidence>